<reference evidence="1" key="1">
    <citation type="submission" date="2022-05" db="EMBL/GenBank/DDBJ databases">
        <title>Chromosome-level genome of Chaenocephalus aceratus.</title>
        <authorList>
            <person name="Park H."/>
        </authorList>
    </citation>
    <scope>NUCLEOTIDE SEQUENCE</scope>
    <source>
        <strain evidence="1">KU_202001</strain>
    </source>
</reference>
<name>A0ACB9XBY5_CHAAC</name>
<gene>
    <name evidence="1" type="ORF">KUCAC02_012199</name>
</gene>
<dbReference type="Proteomes" id="UP001057452">
    <property type="component" value="Chromosome 7"/>
</dbReference>
<dbReference type="EMBL" id="CM043791">
    <property type="protein sequence ID" value="KAI4823621.1"/>
    <property type="molecule type" value="Genomic_DNA"/>
</dbReference>
<evidence type="ECO:0000313" key="2">
    <source>
        <dbReference type="Proteomes" id="UP001057452"/>
    </source>
</evidence>
<comment type="caution">
    <text evidence="1">The sequence shown here is derived from an EMBL/GenBank/DDBJ whole genome shotgun (WGS) entry which is preliminary data.</text>
</comment>
<sequence>MVYDNIILYFSILEKKRVCHIPTVQGYFDRIKILSDFRPSPILPTVTQTRALSLGTSSRQQADLGAAAGTSGGPSLEGKQTFSNLTHSEALGFTRLFPSQDTAKSQGLTGGQCEWESGEK</sequence>
<proteinExistence type="predicted"/>
<organism evidence="1 2">
    <name type="scientific">Chaenocephalus aceratus</name>
    <name type="common">Blackfin icefish</name>
    <name type="synonym">Chaenichthys aceratus</name>
    <dbReference type="NCBI Taxonomy" id="36190"/>
    <lineage>
        <taxon>Eukaryota</taxon>
        <taxon>Metazoa</taxon>
        <taxon>Chordata</taxon>
        <taxon>Craniata</taxon>
        <taxon>Vertebrata</taxon>
        <taxon>Euteleostomi</taxon>
        <taxon>Actinopterygii</taxon>
        <taxon>Neopterygii</taxon>
        <taxon>Teleostei</taxon>
        <taxon>Neoteleostei</taxon>
        <taxon>Acanthomorphata</taxon>
        <taxon>Eupercaria</taxon>
        <taxon>Perciformes</taxon>
        <taxon>Notothenioidei</taxon>
        <taxon>Channichthyidae</taxon>
        <taxon>Chaenocephalus</taxon>
    </lineage>
</organism>
<evidence type="ECO:0000313" key="1">
    <source>
        <dbReference type="EMBL" id="KAI4823621.1"/>
    </source>
</evidence>
<accession>A0ACB9XBY5</accession>
<keyword evidence="2" id="KW-1185">Reference proteome</keyword>
<protein>
    <submittedName>
        <fullName evidence="1">Uncharacterized protein</fullName>
    </submittedName>
</protein>